<gene>
    <name evidence="2" type="ORF">AGLY_008705</name>
</gene>
<keyword evidence="3" id="KW-1185">Reference proteome</keyword>
<evidence type="ECO:0000256" key="1">
    <source>
        <dbReference type="SAM" id="Phobius"/>
    </source>
</evidence>
<comment type="caution">
    <text evidence="2">The sequence shown here is derived from an EMBL/GenBank/DDBJ whole genome shotgun (WGS) entry which is preliminary data.</text>
</comment>
<organism evidence="2 3">
    <name type="scientific">Aphis glycines</name>
    <name type="common">Soybean aphid</name>
    <dbReference type="NCBI Taxonomy" id="307491"/>
    <lineage>
        <taxon>Eukaryota</taxon>
        <taxon>Metazoa</taxon>
        <taxon>Ecdysozoa</taxon>
        <taxon>Arthropoda</taxon>
        <taxon>Hexapoda</taxon>
        <taxon>Insecta</taxon>
        <taxon>Pterygota</taxon>
        <taxon>Neoptera</taxon>
        <taxon>Paraneoptera</taxon>
        <taxon>Hemiptera</taxon>
        <taxon>Sternorrhyncha</taxon>
        <taxon>Aphidomorpha</taxon>
        <taxon>Aphidoidea</taxon>
        <taxon>Aphididae</taxon>
        <taxon>Aphidini</taxon>
        <taxon>Aphis</taxon>
        <taxon>Aphis</taxon>
    </lineage>
</organism>
<keyword evidence="1" id="KW-1133">Transmembrane helix</keyword>
<dbReference type="EMBL" id="VYZN01000030">
    <property type="protein sequence ID" value="KAE9533969.1"/>
    <property type="molecule type" value="Genomic_DNA"/>
</dbReference>
<evidence type="ECO:0000313" key="3">
    <source>
        <dbReference type="Proteomes" id="UP000475862"/>
    </source>
</evidence>
<feature type="transmembrane region" description="Helical" evidence="1">
    <location>
        <begin position="56"/>
        <end position="78"/>
    </location>
</feature>
<name>A0A6G0TJI1_APHGL</name>
<accession>A0A6G0TJI1</accession>
<proteinExistence type="predicted"/>
<dbReference type="AlphaFoldDB" id="A0A6G0TJI1"/>
<dbReference type="Proteomes" id="UP000475862">
    <property type="component" value="Unassembled WGS sequence"/>
</dbReference>
<keyword evidence="1" id="KW-0472">Membrane</keyword>
<reference evidence="2 3" key="1">
    <citation type="submission" date="2019-08" db="EMBL/GenBank/DDBJ databases">
        <title>The genome of the soybean aphid Biotype 1, its phylome, world population structure and adaptation to the North American continent.</title>
        <authorList>
            <person name="Giordano R."/>
            <person name="Donthu R.K."/>
            <person name="Hernandez A.G."/>
            <person name="Wright C.L."/>
            <person name="Zimin A.V."/>
        </authorList>
    </citation>
    <scope>NUCLEOTIDE SEQUENCE [LARGE SCALE GENOMIC DNA]</scope>
    <source>
        <tissue evidence="2">Whole aphids</tissue>
    </source>
</reference>
<evidence type="ECO:0000313" key="2">
    <source>
        <dbReference type="EMBL" id="KAE9533969.1"/>
    </source>
</evidence>
<protein>
    <submittedName>
        <fullName evidence="2">Uncharacterized protein</fullName>
    </submittedName>
</protein>
<sequence length="201" mass="24136">MAKKAKDQWCTGCTKAFDKLVNKHIKHERDYKPLKIHLTYEQNLESNYKIKEGRQILNEVMDILILQGCVFFVFIYVYSITYRNNASISNFRGGFRWQSEYPLCIIESHFYEICQNHENLQVKKFNIKFFINFPSHSYRENSKHHKRKNFKCVFIFINIDIKFLAESKYLKITMELVPCHLEVPSNMIIDKFALYTKLVRL</sequence>
<keyword evidence="1" id="KW-0812">Transmembrane</keyword>
<dbReference type="OrthoDB" id="10541626at2759"/>